<feature type="domain" description="Exopolyphosphatase C-terminal" evidence="6">
    <location>
        <begin position="315"/>
        <end position="501"/>
    </location>
</feature>
<comment type="caution">
    <text evidence="7">The sequence shown here is derived from an EMBL/GenBank/DDBJ whole genome shotgun (WGS) entry which is preliminary data.</text>
</comment>
<accession>A0A2G1QNX4</accession>
<dbReference type="RefSeq" id="WP_099306685.1">
    <property type="nucleotide sequence ID" value="NZ_PDVP01000006.1"/>
</dbReference>
<proteinExistence type="inferred from homology"/>
<dbReference type="InterPro" id="IPR050273">
    <property type="entry name" value="GppA/Ppx_hydrolase"/>
</dbReference>
<dbReference type="PANTHER" id="PTHR30005:SF0">
    <property type="entry name" value="RETROGRADE REGULATION PROTEIN 2"/>
    <property type="match status" value="1"/>
</dbReference>
<name>A0A2G1QNX4_9HYPH</name>
<comment type="catalytic activity">
    <reaction evidence="4">
        <text>[phosphate](n) + H2O = [phosphate](n-1) + phosphate + H(+)</text>
        <dbReference type="Rhea" id="RHEA:21528"/>
        <dbReference type="Rhea" id="RHEA-COMP:9859"/>
        <dbReference type="Rhea" id="RHEA-COMP:14279"/>
        <dbReference type="ChEBI" id="CHEBI:15377"/>
        <dbReference type="ChEBI" id="CHEBI:15378"/>
        <dbReference type="ChEBI" id="CHEBI:16838"/>
        <dbReference type="ChEBI" id="CHEBI:43474"/>
        <dbReference type="EC" id="3.6.1.11"/>
    </reaction>
</comment>
<feature type="domain" description="Ppx/GppA phosphatase N-terminal" evidence="5">
    <location>
        <begin position="28"/>
        <end position="305"/>
    </location>
</feature>
<dbReference type="NCBIfam" id="TIGR03706">
    <property type="entry name" value="exo_poly_only"/>
    <property type="match status" value="1"/>
</dbReference>
<dbReference type="OrthoDB" id="3698573at2"/>
<dbReference type="EMBL" id="PDVP01000006">
    <property type="protein sequence ID" value="PHP66918.1"/>
    <property type="molecule type" value="Genomic_DNA"/>
</dbReference>
<dbReference type="GO" id="GO:0006793">
    <property type="term" value="P:phosphorus metabolic process"/>
    <property type="evidence" value="ECO:0007669"/>
    <property type="project" value="InterPro"/>
</dbReference>
<dbReference type="Proteomes" id="UP000221168">
    <property type="component" value="Unassembled WGS sequence"/>
</dbReference>
<dbReference type="Gene3D" id="3.30.420.150">
    <property type="entry name" value="Exopolyphosphatase. Domain 2"/>
    <property type="match status" value="1"/>
</dbReference>
<evidence type="ECO:0000256" key="3">
    <source>
        <dbReference type="ARBA" id="ARBA00022801"/>
    </source>
</evidence>
<dbReference type="AlphaFoldDB" id="A0A2G1QNX4"/>
<dbReference type="SUPFAM" id="SSF53067">
    <property type="entry name" value="Actin-like ATPase domain"/>
    <property type="match status" value="2"/>
</dbReference>
<dbReference type="InterPro" id="IPR022371">
    <property type="entry name" value="Exopolyphosphatase"/>
</dbReference>
<comment type="similarity">
    <text evidence="1">Belongs to the GppA/Ppx family.</text>
</comment>
<dbReference type="CDD" id="cd24052">
    <property type="entry name" value="ASKHA_NBD_HpPPX-GppA-like"/>
    <property type="match status" value="1"/>
</dbReference>
<reference evidence="7 8" key="1">
    <citation type="submission" date="2017-10" db="EMBL/GenBank/DDBJ databases">
        <title>Sedimentibacterium mangrovi gen. nov., sp. nov., a novel member of family Phyllobacteriacea isolated from mangrove sediment.</title>
        <authorList>
            <person name="Liao H."/>
            <person name="Tian Y."/>
        </authorList>
    </citation>
    <scope>NUCLEOTIDE SEQUENCE [LARGE SCALE GENOMIC DNA]</scope>
    <source>
        <strain evidence="7 8">X9-2-2</strain>
    </source>
</reference>
<dbReference type="SUPFAM" id="SSF109604">
    <property type="entry name" value="HD-domain/PDEase-like"/>
    <property type="match status" value="1"/>
</dbReference>
<dbReference type="InterPro" id="IPR003695">
    <property type="entry name" value="Ppx_GppA_N"/>
</dbReference>
<evidence type="ECO:0000313" key="7">
    <source>
        <dbReference type="EMBL" id="PHP66918.1"/>
    </source>
</evidence>
<evidence type="ECO:0000256" key="1">
    <source>
        <dbReference type="ARBA" id="ARBA00007125"/>
    </source>
</evidence>
<organism evidence="7 8">
    <name type="scientific">Zhengella mangrovi</name>
    <dbReference type="NCBI Taxonomy" id="1982044"/>
    <lineage>
        <taxon>Bacteria</taxon>
        <taxon>Pseudomonadati</taxon>
        <taxon>Pseudomonadota</taxon>
        <taxon>Alphaproteobacteria</taxon>
        <taxon>Hyphomicrobiales</taxon>
        <taxon>Notoacmeibacteraceae</taxon>
        <taxon>Zhengella</taxon>
    </lineage>
</organism>
<sequence length="504" mass="55088">MDRLSQGRLYDRKPVAIVDIGSNSVRLVIYEGVARSPTVLFNEKMLAGLGRQIVSTGLLDPAGVERALGEFGRFRALCDQAGVEEVHVLATAAAREAENGAAFIERAGEVLGTEIRVLSGREEALYSAYGIMSGFHKPDGIVGDLGGGSLELIDIRGHDTGDGITLPLGGLRLQEVTGGKPEDAAAVIAAEMTRADLLKEGEGREFYAVGGTWRNLARLHMMERDYPLHVMHHYVMETEDCVPFLMQVARNDTASMRGIKRVSKNRRGLLPYGAAVMLEVIRAMKPSRIVVSASGVREGFLFEQLSGEWRKADPLLTAADEMAILRSRSERHARELADWTGTAFAALGIDETPEEHRLRQAACLVADIGWRAHPEYRGIQSLNIISNASFVGIDHPGRAYLALANLYRHEGLIDDAAGPELLKLAPPRYVERAKALGALMRVVYLLSASMPGVIPLLSWRIVPEGMLQLVIPKGHAALFGERPKARMVHLSRFLGRDIEIVVAE</sequence>
<dbReference type="InterPro" id="IPR043129">
    <property type="entry name" value="ATPase_NBD"/>
</dbReference>
<dbReference type="PANTHER" id="PTHR30005">
    <property type="entry name" value="EXOPOLYPHOSPHATASE"/>
    <property type="match status" value="1"/>
</dbReference>
<dbReference type="EC" id="3.6.1.11" evidence="2"/>
<evidence type="ECO:0000259" key="5">
    <source>
        <dbReference type="Pfam" id="PF02541"/>
    </source>
</evidence>
<keyword evidence="8" id="KW-1185">Reference proteome</keyword>
<evidence type="ECO:0000256" key="2">
    <source>
        <dbReference type="ARBA" id="ARBA00012451"/>
    </source>
</evidence>
<dbReference type="GO" id="GO:0004309">
    <property type="term" value="F:exopolyphosphatase activity"/>
    <property type="evidence" value="ECO:0007669"/>
    <property type="project" value="UniProtKB-EC"/>
</dbReference>
<protein>
    <recommendedName>
        <fullName evidence="2">exopolyphosphatase</fullName>
        <ecNumber evidence="2">3.6.1.11</ecNumber>
    </recommendedName>
</protein>
<dbReference type="Pfam" id="PF02541">
    <property type="entry name" value="Ppx-GppA"/>
    <property type="match status" value="1"/>
</dbReference>
<gene>
    <name evidence="7" type="primary">ppx</name>
    <name evidence="7" type="ORF">CSC94_12535</name>
</gene>
<keyword evidence="3" id="KW-0378">Hydrolase</keyword>
<evidence type="ECO:0000256" key="4">
    <source>
        <dbReference type="ARBA" id="ARBA00047607"/>
    </source>
</evidence>
<dbReference type="Gene3D" id="1.10.3210.10">
    <property type="entry name" value="Hypothetical protein af1432"/>
    <property type="match status" value="1"/>
</dbReference>
<dbReference type="Pfam" id="PF21697">
    <property type="entry name" value="Ppx_C"/>
    <property type="match status" value="1"/>
</dbReference>
<evidence type="ECO:0000313" key="8">
    <source>
        <dbReference type="Proteomes" id="UP000221168"/>
    </source>
</evidence>
<dbReference type="InterPro" id="IPR048951">
    <property type="entry name" value="Ppx_C"/>
</dbReference>
<dbReference type="Gene3D" id="3.30.420.40">
    <property type="match status" value="1"/>
</dbReference>
<evidence type="ECO:0000259" key="6">
    <source>
        <dbReference type="Pfam" id="PF21697"/>
    </source>
</evidence>